<accession>A0ACB8C5Q8</accession>
<dbReference type="Proteomes" id="UP000821865">
    <property type="component" value="Chromosome 9"/>
</dbReference>
<sequence length="471" mass="52450">MRQASSLLVLLALSAFRCSGSTKLVAKKLQVHRVRLHDSLVMPCAAKEGVTVTQARWTDQAGGTAWLSQALLSVSTGHLRFPRVAAVLSGYYECSGYVRLPRREVFIKVRHEIQAAMMGDSRKPASFHEEQQPLLAATTVTSRQAIGTQTDDHSHVESVHREVQTEPYEPMPPAASSTFLEKRVAASSKAKFAAPPDQETMFKELLAKTAPNARRLDRRKNTPQPRHLGRSTLKAVGGSHRTLQKSPLAARKAPNEFSSWRPPNRSAQRTPRKTGAAPVPVMSPPAKTPANLHGRPSRRSAQREFENTSRYKLPVWPSSPEDHRRTLHSGRTRDDVPRDVHGFYEAAECDVSDGSHRSFPLPAHVCPRRAPWHSPLGREDRHDHLSSIVSPLPRGYKVAHKYRHGAPSVNEVSHDEELFIPPRGARSSPGVRNRPGAIQMFRRFDSTTAWVTDEYSKHKQQGPGYYGSPNA</sequence>
<protein>
    <submittedName>
        <fullName evidence="1">Uncharacterized protein</fullName>
    </submittedName>
</protein>
<comment type="caution">
    <text evidence="1">The sequence shown here is derived from an EMBL/GenBank/DDBJ whole genome shotgun (WGS) entry which is preliminary data.</text>
</comment>
<organism evidence="1 2">
    <name type="scientific">Dermacentor silvarum</name>
    <name type="common">Tick</name>
    <dbReference type="NCBI Taxonomy" id="543639"/>
    <lineage>
        <taxon>Eukaryota</taxon>
        <taxon>Metazoa</taxon>
        <taxon>Ecdysozoa</taxon>
        <taxon>Arthropoda</taxon>
        <taxon>Chelicerata</taxon>
        <taxon>Arachnida</taxon>
        <taxon>Acari</taxon>
        <taxon>Parasitiformes</taxon>
        <taxon>Ixodida</taxon>
        <taxon>Ixodoidea</taxon>
        <taxon>Ixodidae</taxon>
        <taxon>Rhipicephalinae</taxon>
        <taxon>Dermacentor</taxon>
    </lineage>
</organism>
<dbReference type="EMBL" id="CM023478">
    <property type="protein sequence ID" value="KAH7934178.1"/>
    <property type="molecule type" value="Genomic_DNA"/>
</dbReference>
<reference evidence="1" key="1">
    <citation type="submission" date="2020-05" db="EMBL/GenBank/DDBJ databases">
        <title>Large-scale comparative analyses of tick genomes elucidate their genetic diversity and vector capacities.</title>
        <authorList>
            <person name="Jia N."/>
            <person name="Wang J."/>
            <person name="Shi W."/>
            <person name="Du L."/>
            <person name="Sun Y."/>
            <person name="Zhan W."/>
            <person name="Jiang J."/>
            <person name="Wang Q."/>
            <person name="Zhang B."/>
            <person name="Ji P."/>
            <person name="Sakyi L.B."/>
            <person name="Cui X."/>
            <person name="Yuan T."/>
            <person name="Jiang B."/>
            <person name="Yang W."/>
            <person name="Lam T.T.-Y."/>
            <person name="Chang Q."/>
            <person name="Ding S."/>
            <person name="Wang X."/>
            <person name="Zhu J."/>
            <person name="Ruan X."/>
            <person name="Zhao L."/>
            <person name="Wei J."/>
            <person name="Que T."/>
            <person name="Du C."/>
            <person name="Cheng J."/>
            <person name="Dai P."/>
            <person name="Han X."/>
            <person name="Huang E."/>
            <person name="Gao Y."/>
            <person name="Liu J."/>
            <person name="Shao H."/>
            <person name="Ye R."/>
            <person name="Li L."/>
            <person name="Wei W."/>
            <person name="Wang X."/>
            <person name="Wang C."/>
            <person name="Yang T."/>
            <person name="Huo Q."/>
            <person name="Li W."/>
            <person name="Guo W."/>
            <person name="Chen H."/>
            <person name="Zhou L."/>
            <person name="Ni X."/>
            <person name="Tian J."/>
            <person name="Zhou Y."/>
            <person name="Sheng Y."/>
            <person name="Liu T."/>
            <person name="Pan Y."/>
            <person name="Xia L."/>
            <person name="Li J."/>
            <person name="Zhao F."/>
            <person name="Cao W."/>
        </authorList>
    </citation>
    <scope>NUCLEOTIDE SEQUENCE</scope>
    <source>
        <strain evidence="1">Dsil-2018</strain>
    </source>
</reference>
<evidence type="ECO:0000313" key="1">
    <source>
        <dbReference type="EMBL" id="KAH7934178.1"/>
    </source>
</evidence>
<evidence type="ECO:0000313" key="2">
    <source>
        <dbReference type="Proteomes" id="UP000821865"/>
    </source>
</evidence>
<name>A0ACB8C5Q8_DERSI</name>
<proteinExistence type="predicted"/>
<keyword evidence="2" id="KW-1185">Reference proteome</keyword>
<gene>
    <name evidence="1" type="ORF">HPB49_022448</name>
</gene>